<evidence type="ECO:0000256" key="3">
    <source>
        <dbReference type="ARBA" id="ARBA00023052"/>
    </source>
</evidence>
<feature type="region of interest" description="Disordered" evidence="4">
    <location>
        <begin position="309"/>
        <end position="331"/>
    </location>
</feature>
<dbReference type="GO" id="GO:0006086">
    <property type="term" value="P:pyruvate decarboxylation to acetyl-CoA"/>
    <property type="evidence" value="ECO:0007669"/>
    <property type="project" value="TreeGrafter"/>
</dbReference>
<dbReference type="Proteomes" id="UP000238362">
    <property type="component" value="Unassembled WGS sequence"/>
</dbReference>
<dbReference type="GO" id="GO:0000287">
    <property type="term" value="F:magnesium ion binding"/>
    <property type="evidence" value="ECO:0007669"/>
    <property type="project" value="UniProtKB-ARBA"/>
</dbReference>
<reference evidence="6 7" key="1">
    <citation type="submission" date="2018-03" db="EMBL/GenBank/DDBJ databases">
        <title>Genomic Encyclopedia of Type Strains, Phase III (KMG-III): the genomes of soil and plant-associated and newly described type strains.</title>
        <authorList>
            <person name="Whitman W."/>
        </authorList>
    </citation>
    <scope>NUCLEOTIDE SEQUENCE [LARGE SCALE GENOMIC DNA]</scope>
    <source>
        <strain evidence="6 7">CGMCC 4.7125</strain>
    </source>
</reference>
<evidence type="ECO:0000313" key="7">
    <source>
        <dbReference type="Proteomes" id="UP000238362"/>
    </source>
</evidence>
<evidence type="ECO:0000256" key="2">
    <source>
        <dbReference type="ARBA" id="ARBA00023002"/>
    </source>
</evidence>
<dbReference type="AlphaFoldDB" id="A0A2T0M1J1"/>
<dbReference type="InterPro" id="IPR001017">
    <property type="entry name" value="DH_E1"/>
</dbReference>
<comment type="cofactor">
    <cofactor evidence="1">
        <name>thiamine diphosphate</name>
        <dbReference type="ChEBI" id="CHEBI:58937"/>
    </cofactor>
</comment>
<accession>A0A2T0M1J1</accession>
<comment type="caution">
    <text evidence="6">The sequence shown here is derived from an EMBL/GenBank/DDBJ whole genome shotgun (WGS) entry which is preliminary data.</text>
</comment>
<dbReference type="OrthoDB" id="9766715at2"/>
<evidence type="ECO:0000256" key="4">
    <source>
        <dbReference type="SAM" id="MobiDB-lite"/>
    </source>
</evidence>
<evidence type="ECO:0000259" key="5">
    <source>
        <dbReference type="Pfam" id="PF00676"/>
    </source>
</evidence>
<dbReference type="PANTHER" id="PTHR11516">
    <property type="entry name" value="PYRUVATE DEHYDROGENASE E1 COMPONENT, ALPHA SUBUNIT BACTERIAL AND ORGANELLAR"/>
    <property type="match status" value="1"/>
</dbReference>
<dbReference type="Gene3D" id="3.40.50.970">
    <property type="match status" value="1"/>
</dbReference>
<name>A0A2T0M1J1_9PSEU</name>
<dbReference type="PANTHER" id="PTHR11516:SF60">
    <property type="entry name" value="PYRUVATE DEHYDROGENASE E1 COMPONENT SUBUNIT ALPHA"/>
    <property type="match status" value="1"/>
</dbReference>
<keyword evidence="3" id="KW-0786">Thiamine pyrophosphate</keyword>
<evidence type="ECO:0000256" key="1">
    <source>
        <dbReference type="ARBA" id="ARBA00001964"/>
    </source>
</evidence>
<feature type="domain" description="Dehydrogenase E1 component" evidence="5">
    <location>
        <begin position="23"/>
        <end position="314"/>
    </location>
</feature>
<dbReference type="GO" id="GO:0004739">
    <property type="term" value="F:pyruvate dehydrogenase (acetyl-transferring) activity"/>
    <property type="evidence" value="ECO:0007669"/>
    <property type="project" value="TreeGrafter"/>
</dbReference>
<dbReference type="InterPro" id="IPR029061">
    <property type="entry name" value="THDP-binding"/>
</dbReference>
<dbReference type="Pfam" id="PF00676">
    <property type="entry name" value="E1_dh"/>
    <property type="match status" value="1"/>
</dbReference>
<protein>
    <submittedName>
        <fullName evidence="6">Pyruvate dehydrogenase E1 component alpha subunit</fullName>
    </submittedName>
</protein>
<dbReference type="EMBL" id="PVNH01000002">
    <property type="protein sequence ID" value="PRX50455.1"/>
    <property type="molecule type" value="Genomic_DNA"/>
</dbReference>
<dbReference type="CDD" id="cd02000">
    <property type="entry name" value="TPP_E1_PDC_ADC_BCADC"/>
    <property type="match status" value="1"/>
</dbReference>
<keyword evidence="6" id="KW-0670">Pyruvate</keyword>
<evidence type="ECO:0000313" key="6">
    <source>
        <dbReference type="EMBL" id="PRX50455.1"/>
    </source>
</evidence>
<proteinExistence type="predicted"/>
<gene>
    <name evidence="6" type="ORF">B0I33_102576</name>
</gene>
<dbReference type="InterPro" id="IPR050642">
    <property type="entry name" value="PDH_E1_Alpha_Subunit"/>
</dbReference>
<organism evidence="6 7">
    <name type="scientific">Prauserella shujinwangii</name>
    <dbReference type="NCBI Taxonomy" id="1453103"/>
    <lineage>
        <taxon>Bacteria</taxon>
        <taxon>Bacillati</taxon>
        <taxon>Actinomycetota</taxon>
        <taxon>Actinomycetes</taxon>
        <taxon>Pseudonocardiales</taxon>
        <taxon>Pseudonocardiaceae</taxon>
        <taxon>Prauserella</taxon>
    </lineage>
</organism>
<keyword evidence="2" id="KW-0560">Oxidoreductase</keyword>
<dbReference type="SUPFAM" id="SSF52518">
    <property type="entry name" value="Thiamin diphosphate-binding fold (THDP-binding)"/>
    <property type="match status" value="1"/>
</dbReference>
<sequence length="331" mass="35285">MTRTSSHPRPAPADDLGVDLYRTMARIRHFETAASRLLASGELPGFLHLSIGQEAVAAGVCRALTDDDYLTTTHRGHGHCIAKGARIDLMLAELFGRAPGYCGGRSGSMHLADPGLGILGANAIVAAGVPIAVGGGLAAATRGRGQVAVAFFGDGAVAEGVVHESLNLAALWRLPVLFVCEDNQYAEMTPTETHLNNRDITAYASAHQVPAETVDGNDALAVFSAAERMVRRARDGDGPSFLHCRTYRWHGHFEGDAQNYREAAEVEAWRGRDPLRVLRLRMADESVPTAIDAECEREIALAVEWARAQPSPDPGSVTAHVYQPDGASCGS</sequence>
<keyword evidence="7" id="KW-1185">Reference proteome</keyword>